<feature type="region of interest" description="Disordered" evidence="1">
    <location>
        <begin position="99"/>
        <end position="143"/>
    </location>
</feature>
<keyword evidence="3" id="KW-1185">Reference proteome</keyword>
<dbReference type="Proteomes" id="UP000054454">
    <property type="component" value="Unassembled WGS sequence"/>
</dbReference>
<evidence type="ECO:0000256" key="1">
    <source>
        <dbReference type="SAM" id="MobiDB-lite"/>
    </source>
</evidence>
<dbReference type="OrthoDB" id="5370802at2759"/>
<dbReference type="VEuPathDB" id="FungiDB:T552_03385"/>
<dbReference type="EMBL" id="LFVZ01000016">
    <property type="protein sequence ID" value="KTW25772.1"/>
    <property type="molecule type" value="Genomic_DNA"/>
</dbReference>
<evidence type="ECO:0000313" key="3">
    <source>
        <dbReference type="Proteomes" id="UP000054454"/>
    </source>
</evidence>
<sequence length="387" mass="44080">MTDSSSKHHQNTLLTNKKTGPSVLSGEDLPAHRQAKVHKTFIVHGRHHIRVPSYGRNLNKIYKNTASTVTENTELLIEPKSPVSYEGLSKKPELLVKKEDVEKNTENTEKNLKEDQYVDDKKEKDVESLKETEKTENLEENGFSSANITIYPLEEKKEDYHEDYDDSSKAEHITKRLVSMTNNQAAVPYLTCETAMVKNIATTQLTSTKEFSSNVLPSSDNLGKPSAESSSMKPPTASMPKYVTSEPLSRNPINRTQQKLLLQRELSLSSVKPQSNKDHDHQEFIQDQINRINKEYSNILRLSDPLKHVILKLFHDGSLEGIKNIPSSLNHKTTEEKLPKNTSKFFDLIGKRENVFKESNKSTIEYNDILSIQTILEEMWKSNENTS</sequence>
<organism evidence="2 3">
    <name type="scientific">Pneumocystis carinii (strain B80)</name>
    <name type="common">Rat pneumocystis pneumonia agent</name>
    <name type="synonym">Pneumocystis carinii f. sp. carinii</name>
    <dbReference type="NCBI Taxonomy" id="1408658"/>
    <lineage>
        <taxon>Eukaryota</taxon>
        <taxon>Fungi</taxon>
        <taxon>Dikarya</taxon>
        <taxon>Ascomycota</taxon>
        <taxon>Taphrinomycotina</taxon>
        <taxon>Pneumocystomycetes</taxon>
        <taxon>Pneumocystaceae</taxon>
        <taxon>Pneumocystis</taxon>
    </lineage>
</organism>
<gene>
    <name evidence="2" type="ORF">T552_03385</name>
</gene>
<accession>A0A0W4ZBR4</accession>
<protein>
    <submittedName>
        <fullName evidence="2">Uncharacterized protein</fullName>
    </submittedName>
</protein>
<feature type="compositionally biased region" description="Polar residues" evidence="1">
    <location>
        <begin position="210"/>
        <end position="233"/>
    </location>
</feature>
<evidence type="ECO:0000313" key="2">
    <source>
        <dbReference type="EMBL" id="KTW25772.1"/>
    </source>
</evidence>
<dbReference type="RefSeq" id="XP_018224381.1">
    <property type="nucleotide sequence ID" value="XM_018371891.1"/>
</dbReference>
<reference evidence="3" key="1">
    <citation type="journal article" date="2016" name="Nat. Commun.">
        <title>Genome analysis of three Pneumocystis species reveals adaptation mechanisms to life exclusively in mammalian hosts.</title>
        <authorList>
            <person name="Ma L."/>
            <person name="Chen Z."/>
            <person name="Huang D.W."/>
            <person name="Kutty G."/>
            <person name="Ishihara M."/>
            <person name="Wang H."/>
            <person name="Abouelleil A."/>
            <person name="Bishop L."/>
            <person name="Davey E."/>
            <person name="Deng R."/>
            <person name="Deng X."/>
            <person name="Fan L."/>
            <person name="Fantoni G."/>
            <person name="Fitzgerald M."/>
            <person name="Gogineni E."/>
            <person name="Goldberg J.M."/>
            <person name="Handley G."/>
            <person name="Hu X."/>
            <person name="Huber C."/>
            <person name="Jiao X."/>
            <person name="Jones K."/>
            <person name="Levin J.Z."/>
            <person name="Liu Y."/>
            <person name="Macdonald P."/>
            <person name="Melnikov A."/>
            <person name="Raley C."/>
            <person name="Sassi M."/>
            <person name="Sherman B.T."/>
            <person name="Song X."/>
            <person name="Sykes S."/>
            <person name="Tran B."/>
            <person name="Walsh L."/>
            <person name="Xia Y."/>
            <person name="Yang J."/>
            <person name="Young S."/>
            <person name="Zeng Q."/>
            <person name="Zheng X."/>
            <person name="Stephens R."/>
            <person name="Nusbaum C."/>
            <person name="Birren B.W."/>
            <person name="Azadi P."/>
            <person name="Lempicki R.A."/>
            <person name="Cuomo C.A."/>
            <person name="Kovacs J.A."/>
        </authorList>
    </citation>
    <scope>NUCLEOTIDE SEQUENCE [LARGE SCALE GENOMIC DNA]</scope>
    <source>
        <strain evidence="3">B80</strain>
    </source>
</reference>
<proteinExistence type="predicted"/>
<feature type="compositionally biased region" description="Basic and acidic residues" evidence="1">
    <location>
        <begin position="99"/>
        <end position="137"/>
    </location>
</feature>
<name>A0A0W4ZBR4_PNEC8</name>
<comment type="caution">
    <text evidence="2">The sequence shown here is derived from an EMBL/GenBank/DDBJ whole genome shotgun (WGS) entry which is preliminary data.</text>
</comment>
<feature type="region of interest" description="Disordered" evidence="1">
    <location>
        <begin position="210"/>
        <end position="251"/>
    </location>
</feature>
<dbReference type="GeneID" id="28938094"/>
<dbReference type="AlphaFoldDB" id="A0A0W4ZBR4"/>
<feature type="region of interest" description="Disordered" evidence="1">
    <location>
        <begin position="1"/>
        <end position="25"/>
    </location>
</feature>